<reference evidence="2" key="1">
    <citation type="journal article" date="2023" name="IScience">
        <title>Live-bearing cockroach genome reveals convergent evolutionary mechanisms linked to viviparity in insects and beyond.</title>
        <authorList>
            <person name="Fouks B."/>
            <person name="Harrison M.C."/>
            <person name="Mikhailova A.A."/>
            <person name="Marchal E."/>
            <person name="English S."/>
            <person name="Carruthers M."/>
            <person name="Jennings E.C."/>
            <person name="Chiamaka E.L."/>
            <person name="Frigard R.A."/>
            <person name="Pippel M."/>
            <person name="Attardo G.M."/>
            <person name="Benoit J.B."/>
            <person name="Bornberg-Bauer E."/>
            <person name="Tobe S.S."/>
        </authorList>
    </citation>
    <scope>NUCLEOTIDE SEQUENCE</scope>
    <source>
        <strain evidence="2">Stay&amp;Tobe</strain>
    </source>
</reference>
<gene>
    <name evidence="2" type="ORF">L9F63_022701</name>
</gene>
<dbReference type="AlphaFoldDB" id="A0AAD8EA49"/>
<organism evidence="2 3">
    <name type="scientific">Diploptera punctata</name>
    <name type="common">Pacific beetle cockroach</name>
    <dbReference type="NCBI Taxonomy" id="6984"/>
    <lineage>
        <taxon>Eukaryota</taxon>
        <taxon>Metazoa</taxon>
        <taxon>Ecdysozoa</taxon>
        <taxon>Arthropoda</taxon>
        <taxon>Hexapoda</taxon>
        <taxon>Insecta</taxon>
        <taxon>Pterygota</taxon>
        <taxon>Neoptera</taxon>
        <taxon>Polyneoptera</taxon>
        <taxon>Dictyoptera</taxon>
        <taxon>Blattodea</taxon>
        <taxon>Blaberoidea</taxon>
        <taxon>Blaberidae</taxon>
        <taxon>Diplopterinae</taxon>
        <taxon>Diploptera</taxon>
    </lineage>
</organism>
<keyword evidence="3" id="KW-1185">Reference proteome</keyword>
<evidence type="ECO:0000256" key="1">
    <source>
        <dbReference type="SAM" id="MobiDB-lite"/>
    </source>
</evidence>
<feature type="region of interest" description="Disordered" evidence="1">
    <location>
        <begin position="18"/>
        <end position="50"/>
    </location>
</feature>
<feature type="compositionally biased region" description="Basic and acidic residues" evidence="1">
    <location>
        <begin position="26"/>
        <end position="42"/>
    </location>
</feature>
<reference evidence="2" key="2">
    <citation type="submission" date="2023-05" db="EMBL/GenBank/DDBJ databases">
        <authorList>
            <person name="Fouks B."/>
        </authorList>
    </citation>
    <scope>NUCLEOTIDE SEQUENCE</scope>
    <source>
        <strain evidence="2">Stay&amp;Tobe</strain>
        <tissue evidence="2">Testes</tissue>
    </source>
</reference>
<proteinExistence type="predicted"/>
<feature type="non-terminal residue" evidence="2">
    <location>
        <position position="1"/>
    </location>
</feature>
<dbReference type="Proteomes" id="UP001233999">
    <property type="component" value="Unassembled WGS sequence"/>
</dbReference>
<dbReference type="EMBL" id="JASPKZ010007701">
    <property type="protein sequence ID" value="KAJ9582940.1"/>
    <property type="molecule type" value="Genomic_DNA"/>
</dbReference>
<evidence type="ECO:0000313" key="3">
    <source>
        <dbReference type="Proteomes" id="UP001233999"/>
    </source>
</evidence>
<name>A0AAD8EA49_DIPPU</name>
<accession>A0AAD8EA49</accession>
<sequence length="50" mass="5877">DHFMNVCIKQSFDHHIQLQSRSTEQSLRRLENRTDCVEDASTKKLNPSTM</sequence>
<feature type="non-terminal residue" evidence="2">
    <location>
        <position position="50"/>
    </location>
</feature>
<evidence type="ECO:0000313" key="2">
    <source>
        <dbReference type="EMBL" id="KAJ9582940.1"/>
    </source>
</evidence>
<comment type="caution">
    <text evidence="2">The sequence shown here is derived from an EMBL/GenBank/DDBJ whole genome shotgun (WGS) entry which is preliminary data.</text>
</comment>
<protein>
    <submittedName>
        <fullName evidence="2">Uncharacterized protein</fullName>
    </submittedName>
</protein>